<keyword evidence="1" id="KW-0732">Signal</keyword>
<feature type="signal peptide" evidence="1">
    <location>
        <begin position="1"/>
        <end position="22"/>
    </location>
</feature>
<dbReference type="GeneID" id="126889345"/>
<dbReference type="EnsemblMetazoa" id="XM_050657581.1">
    <property type="protein sequence ID" value="XP_050513538.1"/>
    <property type="gene ID" value="LOC126889345"/>
</dbReference>
<dbReference type="Proteomes" id="UP001652700">
    <property type="component" value="Unplaced"/>
</dbReference>
<sequence length="179" mass="19811">MNKMRQVLLAVVLATLCSSGFCTRGSERLDKIRIEPQDLNDILDGPYFEGKEFAIDERAEIKHRSGIIRILESMTTMMQTILSYVDGHAKMADIVTSVQEFVKAMESFINIKAIINEVPFVGPTVSWIITPILSLISSLVKETPVFGELLSQMLIGPVYPVTLPPTTAPPPTKSGWIFG</sequence>
<evidence type="ECO:0000256" key="1">
    <source>
        <dbReference type="SAM" id="SignalP"/>
    </source>
</evidence>
<accession>A0ABM5KTM1</accession>
<evidence type="ECO:0000313" key="2">
    <source>
        <dbReference type="EnsemblMetazoa" id="XP_050513538.1"/>
    </source>
</evidence>
<keyword evidence="3" id="KW-1185">Reference proteome</keyword>
<reference evidence="2" key="1">
    <citation type="submission" date="2025-05" db="UniProtKB">
        <authorList>
            <consortium name="EnsemblMetazoa"/>
        </authorList>
    </citation>
    <scope>IDENTIFICATION</scope>
</reference>
<dbReference type="RefSeq" id="XP_050513538.1">
    <property type="nucleotide sequence ID" value="XM_050657581.1"/>
</dbReference>
<evidence type="ECO:0000313" key="3">
    <source>
        <dbReference type="Proteomes" id="UP001652700"/>
    </source>
</evidence>
<feature type="chain" id="PRO_5046652647" evidence="1">
    <location>
        <begin position="23"/>
        <end position="179"/>
    </location>
</feature>
<organism evidence="2 3">
    <name type="scientific">Diabrotica virgifera virgifera</name>
    <name type="common">western corn rootworm</name>
    <dbReference type="NCBI Taxonomy" id="50390"/>
    <lineage>
        <taxon>Eukaryota</taxon>
        <taxon>Metazoa</taxon>
        <taxon>Ecdysozoa</taxon>
        <taxon>Arthropoda</taxon>
        <taxon>Hexapoda</taxon>
        <taxon>Insecta</taxon>
        <taxon>Pterygota</taxon>
        <taxon>Neoptera</taxon>
        <taxon>Endopterygota</taxon>
        <taxon>Coleoptera</taxon>
        <taxon>Polyphaga</taxon>
        <taxon>Cucujiformia</taxon>
        <taxon>Chrysomeloidea</taxon>
        <taxon>Chrysomelidae</taxon>
        <taxon>Galerucinae</taxon>
        <taxon>Diabroticina</taxon>
        <taxon>Diabroticites</taxon>
        <taxon>Diabrotica</taxon>
    </lineage>
</organism>
<name>A0ABM5KTM1_DIAVI</name>
<protein>
    <submittedName>
        <fullName evidence="2">Uncharacterized protein</fullName>
    </submittedName>
</protein>
<proteinExistence type="predicted"/>